<dbReference type="EMBL" id="LN614827">
    <property type="protein sequence ID" value="CEG55693.1"/>
    <property type="molecule type" value="Genomic_DNA"/>
</dbReference>
<dbReference type="STRING" id="1212491.LFA_0215"/>
<evidence type="ECO:0000313" key="1">
    <source>
        <dbReference type="EMBL" id="CEG55693.1"/>
    </source>
</evidence>
<sequence length="38" mass="4242">MIFEINTLDDIDLLRESEELECKKAAGSDGNGQLPNDF</sequence>
<dbReference type="HOGENOM" id="CLU_3329500_0_0_6"/>
<organism evidence="1 2">
    <name type="scientific">Legionella fallonii LLAP-10</name>
    <dbReference type="NCBI Taxonomy" id="1212491"/>
    <lineage>
        <taxon>Bacteria</taxon>
        <taxon>Pseudomonadati</taxon>
        <taxon>Pseudomonadota</taxon>
        <taxon>Gammaproteobacteria</taxon>
        <taxon>Legionellales</taxon>
        <taxon>Legionellaceae</taxon>
        <taxon>Legionella</taxon>
    </lineage>
</organism>
<dbReference type="AlphaFoldDB" id="A0A098FZN1"/>
<protein>
    <submittedName>
        <fullName evidence="1">Uncharacterized protein</fullName>
    </submittedName>
</protein>
<accession>A0A098FZN1</accession>
<dbReference type="KEGG" id="lfa:LFA_0215"/>
<dbReference type="Proteomes" id="UP000032430">
    <property type="component" value="Chromosome I"/>
</dbReference>
<gene>
    <name evidence="1" type="ORF">LFA_0215</name>
</gene>
<keyword evidence="2" id="KW-1185">Reference proteome</keyword>
<name>A0A098FZN1_9GAMM</name>
<reference evidence="2" key="1">
    <citation type="submission" date="2014-09" db="EMBL/GenBank/DDBJ databases">
        <authorList>
            <person name="Gomez-Valero L."/>
        </authorList>
    </citation>
    <scope>NUCLEOTIDE SEQUENCE [LARGE SCALE GENOMIC DNA]</scope>
    <source>
        <strain evidence="2">ATCC700992</strain>
    </source>
</reference>
<evidence type="ECO:0000313" key="2">
    <source>
        <dbReference type="Proteomes" id="UP000032430"/>
    </source>
</evidence>
<proteinExistence type="predicted"/>